<dbReference type="PANTHER" id="PTHR33332">
    <property type="entry name" value="REVERSE TRANSCRIPTASE DOMAIN-CONTAINING PROTEIN"/>
    <property type="match status" value="1"/>
</dbReference>
<proteinExistence type="predicted"/>
<dbReference type="AlphaFoldDB" id="A0A7M5V9C2"/>
<accession>A0A7M5V9C2</accession>
<organism evidence="2 3">
    <name type="scientific">Clytia hemisphaerica</name>
    <dbReference type="NCBI Taxonomy" id="252671"/>
    <lineage>
        <taxon>Eukaryota</taxon>
        <taxon>Metazoa</taxon>
        <taxon>Cnidaria</taxon>
        <taxon>Hydrozoa</taxon>
        <taxon>Hydroidolina</taxon>
        <taxon>Leptothecata</taxon>
        <taxon>Obeliida</taxon>
        <taxon>Clytiidae</taxon>
        <taxon>Clytia</taxon>
    </lineage>
</organism>
<dbReference type="InterPro" id="IPR043502">
    <property type="entry name" value="DNA/RNA_pol_sf"/>
</dbReference>
<feature type="domain" description="Reverse transcriptase" evidence="1">
    <location>
        <begin position="1"/>
        <end position="193"/>
    </location>
</feature>
<dbReference type="SUPFAM" id="SSF56672">
    <property type="entry name" value="DNA/RNA polymerases"/>
    <property type="match status" value="1"/>
</dbReference>
<sequence>EQSGFRKKRNTNDQLYLLTQKIYEAFNRKSGIDAIFIDFEKCFDKIWKKGLLYKLHLMNIPKKDLNIINSFLHNRNIYIQIENEKSNSFYPKEGLPQGSCLSPLLFILFASDIPTKLNTILSQFADDLALYARTSNNNYNHNIRLQKHLTEIIKWCDKWKLKINIKKTKSMSFTKSPVNYNRKYRIKNQNIELSRTHFRHSINI</sequence>
<dbReference type="InterPro" id="IPR000477">
    <property type="entry name" value="RT_dom"/>
</dbReference>
<evidence type="ECO:0000313" key="3">
    <source>
        <dbReference type="Proteomes" id="UP000594262"/>
    </source>
</evidence>
<dbReference type="Gene3D" id="3.30.70.270">
    <property type="match status" value="1"/>
</dbReference>
<reference evidence="2" key="1">
    <citation type="submission" date="2021-01" db="UniProtKB">
        <authorList>
            <consortium name="EnsemblMetazoa"/>
        </authorList>
    </citation>
    <scope>IDENTIFICATION</scope>
</reference>
<dbReference type="CDD" id="cd01650">
    <property type="entry name" value="RT_nLTR_like"/>
    <property type="match status" value="1"/>
</dbReference>
<dbReference type="EnsemblMetazoa" id="CLYHEMT009820.1">
    <property type="protein sequence ID" value="CLYHEMP009820.1"/>
    <property type="gene ID" value="CLYHEMG009820"/>
</dbReference>
<dbReference type="Pfam" id="PF00078">
    <property type="entry name" value="RVT_1"/>
    <property type="match status" value="1"/>
</dbReference>
<protein>
    <recommendedName>
        <fullName evidence="1">Reverse transcriptase domain-containing protein</fullName>
    </recommendedName>
</protein>
<name>A0A7M5V9C2_9CNID</name>
<evidence type="ECO:0000313" key="2">
    <source>
        <dbReference type="EnsemblMetazoa" id="CLYHEMP009820.1"/>
    </source>
</evidence>
<dbReference type="PROSITE" id="PS50878">
    <property type="entry name" value="RT_POL"/>
    <property type="match status" value="1"/>
</dbReference>
<keyword evidence="3" id="KW-1185">Reference proteome</keyword>
<dbReference type="Proteomes" id="UP000594262">
    <property type="component" value="Unplaced"/>
</dbReference>
<dbReference type="InterPro" id="IPR043128">
    <property type="entry name" value="Rev_trsase/Diguanyl_cyclase"/>
</dbReference>
<dbReference type="OrthoDB" id="416454at2759"/>
<evidence type="ECO:0000259" key="1">
    <source>
        <dbReference type="PROSITE" id="PS50878"/>
    </source>
</evidence>